<proteinExistence type="inferred from homology"/>
<comment type="cofactor">
    <cofactor evidence="1">
        <name>Ca(2+)</name>
        <dbReference type="ChEBI" id="CHEBI:29108"/>
    </cofactor>
</comment>
<keyword evidence="4" id="KW-0479">Metal-binding</keyword>
<dbReference type="GO" id="GO:0005576">
    <property type="term" value="C:extracellular region"/>
    <property type="evidence" value="ECO:0007669"/>
    <property type="project" value="UniProtKB-SubCell"/>
</dbReference>
<evidence type="ECO:0008006" key="10">
    <source>
        <dbReference type="Google" id="ProtNLM"/>
    </source>
</evidence>
<dbReference type="Gene3D" id="2.160.20.10">
    <property type="entry name" value="Single-stranded right-handed beta-helix, Pectin lyase-like"/>
    <property type="match status" value="1"/>
</dbReference>
<keyword evidence="5" id="KW-0732">Signal</keyword>
<dbReference type="GO" id="GO:0046872">
    <property type="term" value="F:metal ion binding"/>
    <property type="evidence" value="ECO:0007669"/>
    <property type="project" value="UniProtKB-KW"/>
</dbReference>
<comment type="similarity">
    <text evidence="8">Belongs to the polysaccharide lyase 9 family.</text>
</comment>
<evidence type="ECO:0000256" key="2">
    <source>
        <dbReference type="ARBA" id="ARBA00004613"/>
    </source>
</evidence>
<dbReference type="SUPFAM" id="SSF51126">
    <property type="entry name" value="Pectin lyase-like"/>
    <property type="match status" value="1"/>
</dbReference>
<dbReference type="GO" id="GO:0016837">
    <property type="term" value="F:carbon-oxygen lyase activity, acting on polysaccharides"/>
    <property type="evidence" value="ECO:0007669"/>
    <property type="project" value="TreeGrafter"/>
</dbReference>
<organism evidence="9">
    <name type="scientific">marine sediment metagenome</name>
    <dbReference type="NCBI Taxonomy" id="412755"/>
    <lineage>
        <taxon>unclassified sequences</taxon>
        <taxon>metagenomes</taxon>
        <taxon>ecological metagenomes</taxon>
    </lineage>
</organism>
<gene>
    <name evidence="9" type="ORF">LCGC14_1692370</name>
</gene>
<dbReference type="InterPro" id="IPR052052">
    <property type="entry name" value="Polysaccharide_Lyase_9"/>
</dbReference>
<comment type="subcellular location">
    <subcellularLocation>
        <location evidence="2">Secreted</location>
    </subcellularLocation>
</comment>
<evidence type="ECO:0000256" key="4">
    <source>
        <dbReference type="ARBA" id="ARBA00022723"/>
    </source>
</evidence>
<evidence type="ECO:0000256" key="6">
    <source>
        <dbReference type="ARBA" id="ARBA00022837"/>
    </source>
</evidence>
<evidence type="ECO:0000313" key="9">
    <source>
        <dbReference type="EMBL" id="KKM15804.1"/>
    </source>
</evidence>
<evidence type="ECO:0000256" key="8">
    <source>
        <dbReference type="ARBA" id="ARBA00038263"/>
    </source>
</evidence>
<reference evidence="9" key="1">
    <citation type="journal article" date="2015" name="Nature">
        <title>Complex archaea that bridge the gap between prokaryotes and eukaryotes.</title>
        <authorList>
            <person name="Spang A."/>
            <person name="Saw J.H."/>
            <person name="Jorgensen S.L."/>
            <person name="Zaremba-Niedzwiedzka K."/>
            <person name="Martijn J."/>
            <person name="Lind A.E."/>
            <person name="van Eijk R."/>
            <person name="Schleper C."/>
            <person name="Guy L."/>
            <person name="Ettema T.J."/>
        </authorList>
    </citation>
    <scope>NUCLEOTIDE SEQUENCE</scope>
</reference>
<evidence type="ECO:0000256" key="5">
    <source>
        <dbReference type="ARBA" id="ARBA00022729"/>
    </source>
</evidence>
<dbReference type="InterPro" id="IPR012334">
    <property type="entry name" value="Pectin_lyas_fold"/>
</dbReference>
<evidence type="ECO:0000256" key="1">
    <source>
        <dbReference type="ARBA" id="ARBA00001913"/>
    </source>
</evidence>
<dbReference type="InterPro" id="IPR011050">
    <property type="entry name" value="Pectin_lyase_fold/virulence"/>
</dbReference>
<feature type="non-terminal residue" evidence="9">
    <location>
        <position position="105"/>
    </location>
</feature>
<accession>A0A0F9I813</accession>
<comment type="caution">
    <text evidence="9">The sequence shown here is derived from an EMBL/GenBank/DDBJ whole genome shotgun (WGS) entry which is preliminary data.</text>
</comment>
<dbReference type="PANTHER" id="PTHR40088">
    <property type="entry name" value="PECTATE LYASE (EUROFUNG)"/>
    <property type="match status" value="1"/>
</dbReference>
<protein>
    <recommendedName>
        <fullName evidence="10">DUF1565 domain-containing protein</fullName>
    </recommendedName>
</protein>
<keyword evidence="3" id="KW-0964">Secreted</keyword>
<dbReference type="PANTHER" id="PTHR40088:SF1">
    <property type="entry name" value="PECTATE LYASE PEL9"/>
    <property type="match status" value="1"/>
</dbReference>
<evidence type="ECO:0000256" key="3">
    <source>
        <dbReference type="ARBA" id="ARBA00022525"/>
    </source>
</evidence>
<name>A0A0F9I813_9ZZZZ</name>
<evidence type="ECO:0000256" key="7">
    <source>
        <dbReference type="ARBA" id="ARBA00023239"/>
    </source>
</evidence>
<dbReference type="AlphaFoldDB" id="A0A0F9I813"/>
<keyword evidence="6" id="KW-0106">Calcium</keyword>
<dbReference type="EMBL" id="LAZR01014821">
    <property type="protein sequence ID" value="KKM15804.1"/>
    <property type="molecule type" value="Genomic_DNA"/>
</dbReference>
<keyword evidence="7" id="KW-0456">Lyase</keyword>
<sequence>MKRLLLLAAALSVVAVGVLVAARVLGPGDAHTSSGLPQSQASQEPAYYVAKRGCSNSGPGTASQPFCSIQRGVDRLRPGDTLQIGKGTYRGRVTVRRSGSADAPM</sequence>